<name>A0A815HCP8_9BILA</name>
<keyword evidence="3" id="KW-1185">Reference proteome</keyword>
<evidence type="ECO:0000313" key="3">
    <source>
        <dbReference type="Proteomes" id="UP000663870"/>
    </source>
</evidence>
<accession>A0A815HCP8</accession>
<evidence type="ECO:0000313" key="2">
    <source>
        <dbReference type="EMBL" id="CAF1352198.1"/>
    </source>
</evidence>
<dbReference type="EMBL" id="CAJNOH010000812">
    <property type="protein sequence ID" value="CAF1128872.1"/>
    <property type="molecule type" value="Genomic_DNA"/>
</dbReference>
<protein>
    <submittedName>
        <fullName evidence="2">Uncharacterized protein</fullName>
    </submittedName>
</protein>
<dbReference type="Proteomes" id="UP000663854">
    <property type="component" value="Unassembled WGS sequence"/>
</dbReference>
<dbReference type="EMBL" id="CAJNOL010001401">
    <property type="protein sequence ID" value="CAF1352198.1"/>
    <property type="molecule type" value="Genomic_DNA"/>
</dbReference>
<dbReference type="Proteomes" id="UP000663870">
    <property type="component" value="Unassembled WGS sequence"/>
</dbReference>
<organism evidence="2 3">
    <name type="scientific">Rotaria sordida</name>
    <dbReference type="NCBI Taxonomy" id="392033"/>
    <lineage>
        <taxon>Eukaryota</taxon>
        <taxon>Metazoa</taxon>
        <taxon>Spiralia</taxon>
        <taxon>Gnathifera</taxon>
        <taxon>Rotifera</taxon>
        <taxon>Eurotatoria</taxon>
        <taxon>Bdelloidea</taxon>
        <taxon>Philodinida</taxon>
        <taxon>Philodinidae</taxon>
        <taxon>Rotaria</taxon>
    </lineage>
</organism>
<gene>
    <name evidence="2" type="ORF">JXQ802_LOCUS32155</name>
    <name evidence="1" type="ORF">PYM288_LOCUS21101</name>
</gene>
<reference evidence="2" key="1">
    <citation type="submission" date="2021-02" db="EMBL/GenBank/DDBJ databases">
        <authorList>
            <person name="Nowell W R."/>
        </authorList>
    </citation>
    <scope>NUCLEOTIDE SEQUENCE</scope>
</reference>
<comment type="caution">
    <text evidence="2">The sequence shown here is derived from an EMBL/GenBank/DDBJ whole genome shotgun (WGS) entry which is preliminary data.</text>
</comment>
<proteinExistence type="predicted"/>
<dbReference type="AlphaFoldDB" id="A0A815HCP8"/>
<evidence type="ECO:0000313" key="1">
    <source>
        <dbReference type="EMBL" id="CAF1128872.1"/>
    </source>
</evidence>
<sequence>MFNFPTVLLVRLTRDISAYFIEQGKMYLQVDAPQNALTCFDHARNLEIQANERDKGKLNSNTKEPNCSHIDFREHLDMLEGDGGLISRAKEAVRAKEYSLENS</sequence>